<feature type="binding site" evidence="7">
    <location>
        <position position="291"/>
    </location>
    <ligand>
        <name>3',5'-cyclic AMP</name>
        <dbReference type="ChEBI" id="CHEBI:58165"/>
        <label>2</label>
    </ligand>
</feature>
<dbReference type="GO" id="GO:0004862">
    <property type="term" value="F:cAMP-dependent protein kinase inhibitor activity"/>
    <property type="evidence" value="ECO:0007669"/>
    <property type="project" value="TreeGrafter"/>
</dbReference>
<dbReference type="PANTHER" id="PTHR11635">
    <property type="entry name" value="CAMP-DEPENDENT PROTEIN KINASE REGULATORY CHAIN"/>
    <property type="match status" value="1"/>
</dbReference>
<comment type="similarity">
    <text evidence="1">Belongs to the cAMP-dependent kinase regulatory chain family.</text>
</comment>
<keyword evidence="2" id="KW-0597">Phosphoprotein</keyword>
<dbReference type="PROSITE" id="PS00888">
    <property type="entry name" value="CNMP_BINDING_1"/>
    <property type="match status" value="1"/>
</dbReference>
<keyword evidence="3 7" id="KW-0116">cAMP-binding</keyword>
<feature type="domain" description="Cyclic nucleotide-binding" evidence="9">
    <location>
        <begin position="105"/>
        <end position="204"/>
    </location>
</feature>
<dbReference type="InterPro" id="IPR014710">
    <property type="entry name" value="RmlC-like_jellyroll"/>
</dbReference>
<accession>A0A0L0DL49</accession>
<reference evidence="10 11" key="1">
    <citation type="submission" date="2010-05" db="EMBL/GenBank/DDBJ databases">
        <title>The Genome Sequence of Thecamonas trahens ATCC 50062.</title>
        <authorList>
            <consortium name="The Broad Institute Genome Sequencing Platform"/>
            <person name="Russ C."/>
            <person name="Cuomo C."/>
            <person name="Shea T."/>
            <person name="Young S.K."/>
            <person name="Zeng Q."/>
            <person name="Koehrsen M."/>
            <person name="Haas B."/>
            <person name="Borodovsky M."/>
            <person name="Guigo R."/>
            <person name="Alvarado L."/>
            <person name="Berlin A."/>
            <person name="Bochicchio J."/>
            <person name="Borenstein D."/>
            <person name="Chapman S."/>
            <person name="Chen Z."/>
            <person name="Freedman E."/>
            <person name="Gellesch M."/>
            <person name="Goldberg J."/>
            <person name="Griggs A."/>
            <person name="Gujja S."/>
            <person name="Heilman E."/>
            <person name="Heiman D."/>
            <person name="Hepburn T."/>
            <person name="Howarth C."/>
            <person name="Jen D."/>
            <person name="Larson L."/>
            <person name="Mehta T."/>
            <person name="Park D."/>
            <person name="Pearson M."/>
            <person name="Roberts A."/>
            <person name="Saif S."/>
            <person name="Shenoy N."/>
            <person name="Sisk P."/>
            <person name="Stolte C."/>
            <person name="Sykes S."/>
            <person name="Thomson T."/>
            <person name="Walk T."/>
            <person name="White J."/>
            <person name="Yandava C."/>
            <person name="Burger G."/>
            <person name="Gray M.W."/>
            <person name="Holland P.W.H."/>
            <person name="King N."/>
            <person name="Lang F.B.F."/>
            <person name="Roger A.J."/>
            <person name="Ruiz-Trillo I."/>
            <person name="Lander E."/>
            <person name="Nusbaum C."/>
        </authorList>
    </citation>
    <scope>NUCLEOTIDE SEQUENCE [LARGE SCALE GENOMIC DNA]</scope>
    <source>
        <strain evidence="10 11">ATCC 50062</strain>
    </source>
</reference>
<dbReference type="AlphaFoldDB" id="A0A0L0DL49"/>
<evidence type="ECO:0000256" key="6">
    <source>
        <dbReference type="ARBA" id="ARBA00023149"/>
    </source>
</evidence>
<protein>
    <submittedName>
        <fullName evidence="10">cAMP-dependent protein kinase regulatory subunit PkaR</fullName>
    </submittedName>
</protein>
<dbReference type="RefSeq" id="XP_013755069.1">
    <property type="nucleotide sequence ID" value="XM_013899615.1"/>
</dbReference>
<dbReference type="GO" id="GO:0034236">
    <property type="term" value="F:protein kinase A catalytic subunit binding"/>
    <property type="evidence" value="ECO:0007669"/>
    <property type="project" value="TreeGrafter"/>
</dbReference>
<dbReference type="PROSITE" id="PS50042">
    <property type="entry name" value="CNMP_BINDING_3"/>
    <property type="match status" value="2"/>
</dbReference>
<dbReference type="eggNOG" id="KOG1113">
    <property type="taxonomic scope" value="Eukaryota"/>
</dbReference>
<dbReference type="GO" id="GO:0030552">
    <property type="term" value="F:cAMP binding"/>
    <property type="evidence" value="ECO:0007669"/>
    <property type="project" value="UniProtKB-KW"/>
</dbReference>
<name>A0A0L0DL49_THETB</name>
<dbReference type="GO" id="GO:0005952">
    <property type="term" value="C:cAMP-dependent protein kinase complex"/>
    <property type="evidence" value="ECO:0007669"/>
    <property type="project" value="InterPro"/>
</dbReference>
<dbReference type="Proteomes" id="UP000054408">
    <property type="component" value="Unassembled WGS sequence"/>
</dbReference>
<evidence type="ECO:0000256" key="4">
    <source>
        <dbReference type="ARBA" id="ARBA00022737"/>
    </source>
</evidence>
<dbReference type="STRING" id="461836.A0A0L0DL49"/>
<evidence type="ECO:0000256" key="5">
    <source>
        <dbReference type="ARBA" id="ARBA00022741"/>
    </source>
</evidence>
<evidence type="ECO:0000256" key="2">
    <source>
        <dbReference type="ARBA" id="ARBA00022553"/>
    </source>
</evidence>
<organism evidence="10 11">
    <name type="scientific">Thecamonas trahens ATCC 50062</name>
    <dbReference type="NCBI Taxonomy" id="461836"/>
    <lineage>
        <taxon>Eukaryota</taxon>
        <taxon>Apusozoa</taxon>
        <taxon>Apusomonadida</taxon>
        <taxon>Apusomonadidae</taxon>
        <taxon>Thecamonas</taxon>
    </lineage>
</organism>
<dbReference type="PIRSF" id="PIRSF000548">
    <property type="entry name" value="PK_regulatory"/>
    <property type="match status" value="1"/>
</dbReference>
<evidence type="ECO:0000256" key="8">
    <source>
        <dbReference type="SAM" id="MobiDB-lite"/>
    </source>
</evidence>
<dbReference type="SMART" id="SM00100">
    <property type="entry name" value="cNMP"/>
    <property type="match status" value="2"/>
</dbReference>
<gene>
    <name evidence="10" type="ORF">AMSG_08638</name>
</gene>
<dbReference type="PRINTS" id="PR00103">
    <property type="entry name" value="CAMPKINASE"/>
</dbReference>
<keyword evidence="11" id="KW-1185">Reference proteome</keyword>
<keyword evidence="6 7" id="KW-0114">cAMP</keyword>
<keyword evidence="10" id="KW-0808">Transferase</keyword>
<dbReference type="InterPro" id="IPR012198">
    <property type="entry name" value="cAMP_dep_PK_reg_su"/>
</dbReference>
<dbReference type="Gene3D" id="2.60.120.10">
    <property type="entry name" value="Jelly Rolls"/>
    <property type="match status" value="2"/>
</dbReference>
<keyword evidence="5 7" id="KW-0547">Nucleotide-binding</keyword>
<feature type="binding site" evidence="7">
    <location>
        <position position="170"/>
    </location>
    <ligand>
        <name>3',5'-cyclic AMP</name>
        <dbReference type="ChEBI" id="CHEBI:58165"/>
        <label>1</label>
    </ligand>
</feature>
<feature type="binding site" evidence="7">
    <location>
        <position position="300"/>
    </location>
    <ligand>
        <name>3',5'-cyclic AMP</name>
        <dbReference type="ChEBI" id="CHEBI:58165"/>
        <label>2</label>
    </ligand>
</feature>
<dbReference type="EMBL" id="GL349475">
    <property type="protein sequence ID" value="KNC52756.1"/>
    <property type="molecule type" value="Genomic_DNA"/>
</dbReference>
<evidence type="ECO:0000259" key="9">
    <source>
        <dbReference type="PROSITE" id="PS50042"/>
    </source>
</evidence>
<dbReference type="Pfam" id="PF00027">
    <property type="entry name" value="cNMP_binding"/>
    <property type="match status" value="2"/>
</dbReference>
<dbReference type="InterPro" id="IPR018490">
    <property type="entry name" value="cNMP-bd_dom_sf"/>
</dbReference>
<dbReference type="PROSITE" id="PS00889">
    <property type="entry name" value="CNMP_BINDING_2"/>
    <property type="match status" value="1"/>
</dbReference>
<feature type="domain" description="Cyclic nucleotide-binding" evidence="9">
    <location>
        <begin position="233"/>
        <end position="327"/>
    </location>
</feature>
<proteinExistence type="inferred from homology"/>
<dbReference type="OMA" id="WAMDRAS"/>
<dbReference type="InterPro" id="IPR050503">
    <property type="entry name" value="cAMP-dep_PK_reg_su-like"/>
</dbReference>
<keyword evidence="4" id="KW-0677">Repeat</keyword>
<dbReference type="InterPro" id="IPR018488">
    <property type="entry name" value="cNMP-bd_CS"/>
</dbReference>
<dbReference type="OrthoDB" id="417078at2759"/>
<dbReference type="CDD" id="cd00038">
    <property type="entry name" value="CAP_ED"/>
    <property type="match status" value="2"/>
</dbReference>
<feature type="compositionally biased region" description="Low complexity" evidence="8">
    <location>
        <begin position="17"/>
        <end position="30"/>
    </location>
</feature>
<evidence type="ECO:0000313" key="11">
    <source>
        <dbReference type="Proteomes" id="UP000054408"/>
    </source>
</evidence>
<sequence>MADTGKTGRRRRRTSHGSSSYSSYSDSSSSSDDEGGSGAEAGPQPLSAFPQKMRLKPNSQKDRRRTSISAEAIDPEAAKQQIPVGTPKTADEIVRISCACRSNFLFRHLKPEQLEIAYGAMVRLDIPEGHDIIVQGDQGEYFYVVDSGEFAVFVDGVQVVVVEAGGSFGELALMYNAPRAATVTAKVDSVVYALDRVTFNITMMNAIVSKRDKQPPANIFSELDFLSSNGVNLTQLRDVASHESFDAASVIVRSGDINADKFYILMSGSVSILNSDGAPVVQLSAPDYFGELELIEFTSRKFSVIAETDVNVEVIDRINFIRLLMKCCADEFAAHRAVYQQ</sequence>
<feature type="region of interest" description="Disordered" evidence="8">
    <location>
        <begin position="1"/>
        <end position="85"/>
    </location>
</feature>
<dbReference type="GO" id="GO:0016301">
    <property type="term" value="F:kinase activity"/>
    <property type="evidence" value="ECO:0007669"/>
    <property type="project" value="UniProtKB-KW"/>
</dbReference>
<evidence type="ECO:0000256" key="7">
    <source>
        <dbReference type="PIRSR" id="PIRSR000548-1"/>
    </source>
</evidence>
<dbReference type="SUPFAM" id="SSF51206">
    <property type="entry name" value="cAMP-binding domain-like"/>
    <property type="match status" value="2"/>
</dbReference>
<evidence type="ECO:0000256" key="3">
    <source>
        <dbReference type="ARBA" id="ARBA00022566"/>
    </source>
</evidence>
<dbReference type="PANTHER" id="PTHR11635:SF152">
    <property type="entry name" value="CAMP-DEPENDENT PROTEIN KINASE TYPE I REGULATORY SUBUNIT-RELATED"/>
    <property type="match status" value="1"/>
</dbReference>
<dbReference type="InterPro" id="IPR000595">
    <property type="entry name" value="cNMP-bd_dom"/>
</dbReference>
<keyword evidence="10" id="KW-0418">Kinase</keyword>
<evidence type="ECO:0000313" key="10">
    <source>
        <dbReference type="EMBL" id="KNC52756.1"/>
    </source>
</evidence>
<dbReference type="GeneID" id="25567285"/>
<evidence type="ECO:0000256" key="1">
    <source>
        <dbReference type="ARBA" id="ARBA00005753"/>
    </source>
</evidence>
<feature type="binding site" evidence="7">
    <location>
        <position position="179"/>
    </location>
    <ligand>
        <name>3',5'-cyclic AMP</name>
        <dbReference type="ChEBI" id="CHEBI:58165"/>
        <label>1</label>
    </ligand>
</feature>
<dbReference type="GO" id="GO:0005829">
    <property type="term" value="C:cytosol"/>
    <property type="evidence" value="ECO:0007669"/>
    <property type="project" value="TreeGrafter"/>
</dbReference>